<feature type="non-terminal residue" evidence="1">
    <location>
        <position position="1"/>
    </location>
</feature>
<proteinExistence type="predicted"/>
<evidence type="ECO:0000313" key="2">
    <source>
        <dbReference type="Proteomes" id="UP000789759"/>
    </source>
</evidence>
<keyword evidence="2" id="KW-1185">Reference proteome</keyword>
<dbReference type="AlphaFoldDB" id="A0A9N9NN79"/>
<dbReference type="EMBL" id="CAJVQA010017411">
    <property type="protein sequence ID" value="CAG8748654.1"/>
    <property type="molecule type" value="Genomic_DNA"/>
</dbReference>
<protein>
    <submittedName>
        <fullName evidence="1">15256_t:CDS:1</fullName>
    </submittedName>
</protein>
<reference evidence="1" key="1">
    <citation type="submission" date="2021-06" db="EMBL/GenBank/DDBJ databases">
        <authorList>
            <person name="Kallberg Y."/>
            <person name="Tangrot J."/>
            <person name="Rosling A."/>
        </authorList>
    </citation>
    <scope>NUCLEOTIDE SEQUENCE</scope>
    <source>
        <strain evidence="1">FL966</strain>
    </source>
</reference>
<name>A0A9N9NN79_9GLOM</name>
<comment type="caution">
    <text evidence="1">The sequence shown here is derived from an EMBL/GenBank/DDBJ whole genome shotgun (WGS) entry which is preliminary data.</text>
</comment>
<evidence type="ECO:0000313" key="1">
    <source>
        <dbReference type="EMBL" id="CAG8748654.1"/>
    </source>
</evidence>
<sequence>KEANHKIDTEEIKQKTQIQEKKKINLEKGTEEFEVQKQDKESCIENILE</sequence>
<organism evidence="1 2">
    <name type="scientific">Cetraspora pellucida</name>
    <dbReference type="NCBI Taxonomy" id="1433469"/>
    <lineage>
        <taxon>Eukaryota</taxon>
        <taxon>Fungi</taxon>
        <taxon>Fungi incertae sedis</taxon>
        <taxon>Mucoromycota</taxon>
        <taxon>Glomeromycotina</taxon>
        <taxon>Glomeromycetes</taxon>
        <taxon>Diversisporales</taxon>
        <taxon>Gigasporaceae</taxon>
        <taxon>Cetraspora</taxon>
    </lineage>
</organism>
<dbReference type="Proteomes" id="UP000789759">
    <property type="component" value="Unassembled WGS sequence"/>
</dbReference>
<accession>A0A9N9NN79</accession>
<gene>
    <name evidence="1" type="ORF">CPELLU_LOCUS14563</name>
</gene>